<evidence type="ECO:0000256" key="6">
    <source>
        <dbReference type="ARBA" id="ARBA00022490"/>
    </source>
</evidence>
<dbReference type="Proteomes" id="UP001174691">
    <property type="component" value="Unassembled WGS sequence"/>
</dbReference>
<dbReference type="FunFam" id="1.25.40.10:FF:000218">
    <property type="entry name" value="Peroxisomal targeting signal receptor"/>
    <property type="match status" value="1"/>
</dbReference>
<keyword evidence="18" id="KW-1185">Reference proteome</keyword>
<comment type="caution">
    <text evidence="17">The sequence shown here is derived from an EMBL/GenBank/DDBJ whole genome shotgun (WGS) entry which is preliminary data.</text>
</comment>
<evidence type="ECO:0000256" key="12">
    <source>
        <dbReference type="ARBA" id="ARBA00022966"/>
    </source>
</evidence>
<dbReference type="GO" id="GO:0005778">
    <property type="term" value="C:peroxisomal membrane"/>
    <property type="evidence" value="ECO:0007669"/>
    <property type="project" value="TreeGrafter"/>
</dbReference>
<evidence type="ECO:0000256" key="1">
    <source>
        <dbReference type="ARBA" id="ARBA00004275"/>
    </source>
</evidence>
<dbReference type="InterPro" id="IPR024111">
    <property type="entry name" value="PEX5/PEX5L"/>
</dbReference>
<evidence type="ECO:0000256" key="2">
    <source>
        <dbReference type="ARBA" id="ARBA00004496"/>
    </source>
</evidence>
<accession>A0AA38W058</accession>
<evidence type="ECO:0000256" key="14">
    <source>
        <dbReference type="ARBA" id="ARBA00032505"/>
    </source>
</evidence>
<evidence type="ECO:0000256" key="11">
    <source>
        <dbReference type="ARBA" id="ARBA00022927"/>
    </source>
</evidence>
<dbReference type="GO" id="GO:0005052">
    <property type="term" value="F:peroxisome matrix targeting signal-1 binding"/>
    <property type="evidence" value="ECO:0007669"/>
    <property type="project" value="TreeGrafter"/>
</dbReference>
<keyword evidence="5" id="KW-0813">Transport</keyword>
<evidence type="ECO:0000313" key="18">
    <source>
        <dbReference type="Proteomes" id="UP001174691"/>
    </source>
</evidence>
<organism evidence="17 18">
    <name type="scientific">Coniochaeta hoffmannii</name>
    <dbReference type="NCBI Taxonomy" id="91930"/>
    <lineage>
        <taxon>Eukaryota</taxon>
        <taxon>Fungi</taxon>
        <taxon>Dikarya</taxon>
        <taxon>Ascomycota</taxon>
        <taxon>Pezizomycotina</taxon>
        <taxon>Sordariomycetes</taxon>
        <taxon>Sordariomycetidae</taxon>
        <taxon>Coniochaetales</taxon>
        <taxon>Coniochaetaceae</taxon>
        <taxon>Coniochaeta</taxon>
    </lineage>
</organism>
<dbReference type="InterPro" id="IPR019734">
    <property type="entry name" value="TPR_rpt"/>
</dbReference>
<evidence type="ECO:0000256" key="9">
    <source>
        <dbReference type="ARBA" id="ARBA00022803"/>
    </source>
</evidence>
<dbReference type="Gene3D" id="1.25.40.10">
    <property type="entry name" value="Tetratricopeptide repeat domain"/>
    <property type="match status" value="1"/>
</dbReference>
<dbReference type="PANTHER" id="PTHR10130">
    <property type="entry name" value="PEROXISOMAL TARGETING SIGNAL 1 RECEPTOR PEX5"/>
    <property type="match status" value="1"/>
</dbReference>
<dbReference type="EMBL" id="JANBVN010000049">
    <property type="protein sequence ID" value="KAJ9156895.1"/>
    <property type="molecule type" value="Genomic_DNA"/>
</dbReference>
<dbReference type="GO" id="GO:0005829">
    <property type="term" value="C:cytosol"/>
    <property type="evidence" value="ECO:0007669"/>
    <property type="project" value="TreeGrafter"/>
</dbReference>
<keyword evidence="8" id="KW-0677">Repeat</keyword>
<comment type="similarity">
    <text evidence="3">Belongs to the peroxisomal targeting signal receptor family.</text>
</comment>
<dbReference type="PROSITE" id="PS50005">
    <property type="entry name" value="TPR"/>
    <property type="match status" value="2"/>
</dbReference>
<keyword evidence="6" id="KW-0963">Cytoplasm</keyword>
<keyword evidence="12" id="KW-0882">Thioester bond</keyword>
<dbReference type="Pfam" id="PF13432">
    <property type="entry name" value="TPR_16"/>
    <property type="match status" value="1"/>
</dbReference>
<keyword evidence="13" id="KW-0576">Peroxisome</keyword>
<evidence type="ECO:0000256" key="16">
    <source>
        <dbReference type="SAM" id="MobiDB-lite"/>
    </source>
</evidence>
<sequence>MSFLGGAECSTAGNPLSQFTKHVQDDKSLQRDRLVNRGPNAGFSGFRSAGMNSPQQDEMVNSFLNQTPTLGDMPLEHAAQQTPFQFVRPDPAGQGVHLRAQSASPTWAESSQSPMEAAFNAPPGTHFSADEFARFRQMNGGSSSARASPMPAAQQHQQQHQQQGPQMHTPMMGGMGMMGGMSHFGGMGRGMYTPMYNQSMNSMSQNAQADVKGKGKVVELDDHQWEEQFAQIELQDKAQQDENLAAEPELNAMDEALQHESETGMGDLESIWRGIQAEQAALRDLDDVEEFTKFDEDTFNNLGAGWNSRVGPDPTVEEYLFEQDNLFSSQTDPFEEGVRILSSGGNLSLAALAFEAAVQKDPNHVEAWVYLGSAQAQNEKEEAAIRALEHALKLDPNNLSALMGLAVSYTNEGYDSTAYRTLERWLSVKYPSILSPTELSSAAELGFTDREQLHTRVTNLFIQAAQLSPDGEHMDPDVQVGLGVLFYGAEEYDKAVDCFTAALHSSELGASNQRDQLHLLWNRLGATLANSGRSEEAIAAYEKALSLNPNFVRARYNLGVSCINIGCHAEAAGHLLAALDMHKSVEKEGREKAREILGGAEGGVTDERLEAMTMQNRSTTLYDTLRRVFSQMGRRDLAEMVVVGVDPDRFRGEFDF</sequence>
<keyword evidence="10" id="KW-0832">Ubl conjugation</keyword>
<keyword evidence="7" id="KW-1017">Isopeptide bond</keyword>
<evidence type="ECO:0000256" key="7">
    <source>
        <dbReference type="ARBA" id="ARBA00022499"/>
    </source>
</evidence>
<feature type="region of interest" description="Disordered" evidence="16">
    <location>
        <begin position="138"/>
        <end position="172"/>
    </location>
</feature>
<keyword evidence="11" id="KW-0653">Protein transport</keyword>
<dbReference type="Pfam" id="PF00515">
    <property type="entry name" value="TPR_1"/>
    <property type="match status" value="1"/>
</dbReference>
<comment type="subcellular location">
    <subcellularLocation>
        <location evidence="2">Cytoplasm</location>
    </subcellularLocation>
    <subcellularLocation>
        <location evidence="1">Peroxisome</location>
    </subcellularLocation>
</comment>
<evidence type="ECO:0000256" key="5">
    <source>
        <dbReference type="ARBA" id="ARBA00022448"/>
    </source>
</evidence>
<evidence type="ECO:0000313" key="17">
    <source>
        <dbReference type="EMBL" id="KAJ9156895.1"/>
    </source>
</evidence>
<dbReference type="PANTHER" id="PTHR10130:SF0">
    <property type="entry name" value="GH08708P"/>
    <property type="match status" value="1"/>
</dbReference>
<evidence type="ECO:0000256" key="8">
    <source>
        <dbReference type="ARBA" id="ARBA00022737"/>
    </source>
</evidence>
<dbReference type="GO" id="GO:0016560">
    <property type="term" value="P:protein import into peroxisome matrix, docking"/>
    <property type="evidence" value="ECO:0007669"/>
    <property type="project" value="TreeGrafter"/>
</dbReference>
<dbReference type="InterPro" id="IPR011990">
    <property type="entry name" value="TPR-like_helical_dom_sf"/>
</dbReference>
<name>A0AA38W058_9PEZI</name>
<evidence type="ECO:0000256" key="13">
    <source>
        <dbReference type="ARBA" id="ARBA00023140"/>
    </source>
</evidence>
<dbReference type="SMART" id="SM00028">
    <property type="entry name" value="TPR"/>
    <property type="match status" value="4"/>
</dbReference>
<keyword evidence="9 15" id="KW-0802">TPR repeat</keyword>
<dbReference type="PROSITE" id="PS50293">
    <property type="entry name" value="TPR_REGION"/>
    <property type="match status" value="1"/>
</dbReference>
<feature type="repeat" description="TPR" evidence="15">
    <location>
        <begin position="365"/>
        <end position="398"/>
    </location>
</feature>
<dbReference type="AlphaFoldDB" id="A0AA38W058"/>
<protein>
    <recommendedName>
        <fullName evidence="4">Peroxisomal targeting signal receptor</fullName>
    </recommendedName>
    <alternativeName>
        <fullName evidence="14">Peroxin-5</fullName>
    </alternativeName>
</protein>
<gene>
    <name evidence="17" type="ORF">NKR19_g4064</name>
</gene>
<evidence type="ECO:0000256" key="10">
    <source>
        <dbReference type="ARBA" id="ARBA00022843"/>
    </source>
</evidence>
<dbReference type="SUPFAM" id="SSF48452">
    <property type="entry name" value="TPR-like"/>
    <property type="match status" value="1"/>
</dbReference>
<evidence type="ECO:0000256" key="15">
    <source>
        <dbReference type="PROSITE-ProRule" id="PRU00339"/>
    </source>
</evidence>
<feature type="repeat" description="TPR" evidence="15">
    <location>
        <begin position="518"/>
        <end position="551"/>
    </location>
</feature>
<feature type="compositionally biased region" description="Low complexity" evidence="16">
    <location>
        <begin position="142"/>
        <end position="172"/>
    </location>
</feature>
<proteinExistence type="inferred from homology"/>
<evidence type="ECO:0000256" key="4">
    <source>
        <dbReference type="ARBA" id="ARBA00014710"/>
    </source>
</evidence>
<reference evidence="17" key="1">
    <citation type="submission" date="2022-07" db="EMBL/GenBank/DDBJ databases">
        <title>Fungi with potential for degradation of polypropylene.</title>
        <authorList>
            <person name="Gostincar C."/>
        </authorList>
    </citation>
    <scope>NUCLEOTIDE SEQUENCE</scope>
    <source>
        <strain evidence="17">EXF-13287</strain>
    </source>
</reference>
<evidence type="ECO:0000256" key="3">
    <source>
        <dbReference type="ARBA" id="ARBA00005348"/>
    </source>
</evidence>